<organism evidence="2 3">
    <name type="scientific">Catenulispora acidiphila (strain DSM 44928 / JCM 14897 / NBRC 102108 / NRRL B-24433 / ID139908)</name>
    <dbReference type="NCBI Taxonomy" id="479433"/>
    <lineage>
        <taxon>Bacteria</taxon>
        <taxon>Bacillati</taxon>
        <taxon>Actinomycetota</taxon>
        <taxon>Actinomycetes</taxon>
        <taxon>Catenulisporales</taxon>
        <taxon>Catenulisporaceae</taxon>
        <taxon>Catenulispora</taxon>
    </lineage>
</organism>
<evidence type="ECO:0000313" key="2">
    <source>
        <dbReference type="EMBL" id="ACU73260.1"/>
    </source>
</evidence>
<dbReference type="OrthoDB" id="5514409at2"/>
<evidence type="ECO:0000313" key="3">
    <source>
        <dbReference type="Proteomes" id="UP000000851"/>
    </source>
</evidence>
<accession>C7QK22</accession>
<dbReference type="InterPro" id="IPR025351">
    <property type="entry name" value="Pvc16_N"/>
</dbReference>
<sequence>MIPEIDEALRSLLRSALPDKGVDIAFDAPTRDWAARRNTPTVDAYLYDIREDLTRRERGVVAIRDERGIVVRRRQPPRYFRLSYLVTAWTKRAEDEHRLLAVVLGCLLTHDSLPIPDGPGQLSALGLQIPMTAATPPQESRSIADIWSALGGDLKPSLDLVITAPFPVGPEFPVGPAVTEGAGVRSHRLDEPEAEAPLRLRRYGKIER</sequence>
<proteinExistence type="predicted"/>
<keyword evidence="3" id="KW-1185">Reference proteome</keyword>
<feature type="domain" description="Pvc16 N-terminal" evidence="1">
    <location>
        <begin position="4"/>
        <end position="179"/>
    </location>
</feature>
<dbReference type="KEGG" id="cai:Caci_4396"/>
<gene>
    <name evidence="2" type="ordered locus">Caci_4396</name>
</gene>
<dbReference type="STRING" id="479433.Caci_4396"/>
<dbReference type="Pfam" id="PF14065">
    <property type="entry name" value="Pvc16_N"/>
    <property type="match status" value="1"/>
</dbReference>
<dbReference type="EMBL" id="CP001700">
    <property type="protein sequence ID" value="ACU73260.1"/>
    <property type="molecule type" value="Genomic_DNA"/>
</dbReference>
<dbReference type="InParanoid" id="C7QK22"/>
<dbReference type="AlphaFoldDB" id="C7QK22"/>
<name>C7QK22_CATAD</name>
<evidence type="ECO:0000259" key="1">
    <source>
        <dbReference type="Pfam" id="PF14065"/>
    </source>
</evidence>
<protein>
    <recommendedName>
        <fullName evidence="1">Pvc16 N-terminal domain-containing protein</fullName>
    </recommendedName>
</protein>
<dbReference type="RefSeq" id="WP_015792989.1">
    <property type="nucleotide sequence ID" value="NC_013131.1"/>
</dbReference>
<dbReference type="Proteomes" id="UP000000851">
    <property type="component" value="Chromosome"/>
</dbReference>
<dbReference type="eggNOG" id="ENOG502ZDRH">
    <property type="taxonomic scope" value="Bacteria"/>
</dbReference>
<reference evidence="2 3" key="1">
    <citation type="journal article" date="2009" name="Stand. Genomic Sci.">
        <title>Complete genome sequence of Catenulispora acidiphila type strain (ID 139908).</title>
        <authorList>
            <person name="Copeland A."/>
            <person name="Lapidus A."/>
            <person name="Glavina Del Rio T."/>
            <person name="Nolan M."/>
            <person name="Lucas S."/>
            <person name="Chen F."/>
            <person name="Tice H."/>
            <person name="Cheng J.F."/>
            <person name="Bruce D."/>
            <person name="Goodwin L."/>
            <person name="Pitluck S."/>
            <person name="Mikhailova N."/>
            <person name="Pati A."/>
            <person name="Ivanova N."/>
            <person name="Mavromatis K."/>
            <person name="Chen A."/>
            <person name="Palaniappan K."/>
            <person name="Chain P."/>
            <person name="Land M."/>
            <person name="Hauser L."/>
            <person name="Chang Y.J."/>
            <person name="Jeffries C.D."/>
            <person name="Chertkov O."/>
            <person name="Brettin T."/>
            <person name="Detter J.C."/>
            <person name="Han C."/>
            <person name="Ali Z."/>
            <person name="Tindall B.J."/>
            <person name="Goker M."/>
            <person name="Bristow J."/>
            <person name="Eisen J.A."/>
            <person name="Markowitz V."/>
            <person name="Hugenholtz P."/>
            <person name="Kyrpides N.C."/>
            <person name="Klenk H.P."/>
        </authorList>
    </citation>
    <scope>NUCLEOTIDE SEQUENCE [LARGE SCALE GENOMIC DNA]</scope>
    <source>
        <strain evidence="3">DSM 44928 / JCM 14897 / NBRC 102108 / NRRL B-24433 / ID139908</strain>
    </source>
</reference>
<dbReference type="HOGENOM" id="CLU_082097_0_0_11"/>